<dbReference type="InterPro" id="IPR036047">
    <property type="entry name" value="F-box-like_dom_sf"/>
</dbReference>
<keyword evidence="4" id="KW-1185">Reference proteome</keyword>
<feature type="coiled-coil region" evidence="1">
    <location>
        <begin position="165"/>
        <end position="192"/>
    </location>
</feature>
<evidence type="ECO:0000313" key="3">
    <source>
        <dbReference type="EMBL" id="URD96251.1"/>
    </source>
</evidence>
<dbReference type="Pfam" id="PF12937">
    <property type="entry name" value="F-box-like"/>
    <property type="match status" value="1"/>
</dbReference>
<sequence length="287" mass="33067">MVRCNPVYEARLQSVPTRPIILVIETALRRGLRRPFSILRLFFFIFLEVGRGRGRRRSIMSVLPDEIWARILEMGTASGRLTYRDLCVLAIASRRLNRLARDPALWATLLAVDFPAGRHEPHDKATSVKSLYRIRFERDKARRLAAARRAVLYAESRVAASRKRLEELETSLAREGKRLKAAVSELADLERARTASVALNVWQPQVVRGKQKQIVEQCTVPIESRLGALKMEIKVCKQQIAIFNKAYNEEKKKLSEYNEALTSLKYHPLRSNFDSTIRDSNKRKRLK</sequence>
<gene>
    <name evidence="3" type="ORF">MUK42_31610</name>
</gene>
<proteinExistence type="predicted"/>
<evidence type="ECO:0000259" key="2">
    <source>
        <dbReference type="Pfam" id="PF12937"/>
    </source>
</evidence>
<organism evidence="3 4">
    <name type="scientific">Musa troglodytarum</name>
    <name type="common">fe'i banana</name>
    <dbReference type="NCBI Taxonomy" id="320322"/>
    <lineage>
        <taxon>Eukaryota</taxon>
        <taxon>Viridiplantae</taxon>
        <taxon>Streptophyta</taxon>
        <taxon>Embryophyta</taxon>
        <taxon>Tracheophyta</taxon>
        <taxon>Spermatophyta</taxon>
        <taxon>Magnoliopsida</taxon>
        <taxon>Liliopsida</taxon>
        <taxon>Zingiberales</taxon>
        <taxon>Musaceae</taxon>
        <taxon>Musa</taxon>
    </lineage>
</organism>
<evidence type="ECO:0000256" key="1">
    <source>
        <dbReference type="SAM" id="Coils"/>
    </source>
</evidence>
<dbReference type="InterPro" id="IPR001810">
    <property type="entry name" value="F-box_dom"/>
</dbReference>
<protein>
    <submittedName>
        <fullName evidence="3">F-box protein</fullName>
    </submittedName>
</protein>
<accession>A0A9E7FJL0</accession>
<keyword evidence="1" id="KW-0175">Coiled coil</keyword>
<name>A0A9E7FJL0_9LILI</name>
<feature type="domain" description="F-box" evidence="2">
    <location>
        <begin position="61"/>
        <end position="109"/>
    </location>
</feature>
<dbReference type="Proteomes" id="UP001055439">
    <property type="component" value="Chromosome 4"/>
</dbReference>
<reference evidence="3" key="1">
    <citation type="submission" date="2022-05" db="EMBL/GenBank/DDBJ databases">
        <title>The Musa troglodytarum L. genome provides insights into the mechanism of non-climacteric behaviour and enrichment of carotenoids.</title>
        <authorList>
            <person name="Wang J."/>
        </authorList>
    </citation>
    <scope>NUCLEOTIDE SEQUENCE</scope>
    <source>
        <tissue evidence="3">Leaf</tissue>
    </source>
</reference>
<evidence type="ECO:0000313" key="4">
    <source>
        <dbReference type="Proteomes" id="UP001055439"/>
    </source>
</evidence>
<dbReference type="EMBL" id="CP097506">
    <property type="protein sequence ID" value="URD96251.1"/>
    <property type="molecule type" value="Genomic_DNA"/>
</dbReference>
<dbReference type="SUPFAM" id="SSF81383">
    <property type="entry name" value="F-box domain"/>
    <property type="match status" value="1"/>
</dbReference>
<dbReference type="OrthoDB" id="3219396at2759"/>
<dbReference type="Gene3D" id="1.20.1280.50">
    <property type="match status" value="1"/>
</dbReference>
<dbReference type="AlphaFoldDB" id="A0A9E7FJL0"/>